<dbReference type="PANTHER" id="PTHR43280:SF28">
    <property type="entry name" value="HTH-TYPE TRANSCRIPTIONAL ACTIVATOR RHAS"/>
    <property type="match status" value="1"/>
</dbReference>
<dbReference type="RefSeq" id="WP_249231405.1">
    <property type="nucleotide sequence ID" value="NZ_JAKPBZ010000113.1"/>
</dbReference>
<dbReference type="InterPro" id="IPR018062">
    <property type="entry name" value="HTH_AraC-typ_CS"/>
</dbReference>
<protein>
    <submittedName>
        <fullName evidence="5">AraC family transcriptional regulator</fullName>
    </submittedName>
</protein>
<dbReference type="Pfam" id="PF12833">
    <property type="entry name" value="HTH_18"/>
    <property type="match status" value="1"/>
</dbReference>
<dbReference type="PANTHER" id="PTHR43280">
    <property type="entry name" value="ARAC-FAMILY TRANSCRIPTIONAL REGULATOR"/>
    <property type="match status" value="1"/>
</dbReference>
<dbReference type="Gene3D" id="1.10.10.60">
    <property type="entry name" value="Homeodomain-like"/>
    <property type="match status" value="2"/>
</dbReference>
<dbReference type="InterPro" id="IPR018060">
    <property type="entry name" value="HTH_AraC"/>
</dbReference>
<name>A0ABT0MWP7_9GAMM</name>
<evidence type="ECO:0000313" key="6">
    <source>
        <dbReference type="Proteomes" id="UP001203069"/>
    </source>
</evidence>
<dbReference type="InterPro" id="IPR037923">
    <property type="entry name" value="HTH-like"/>
</dbReference>
<dbReference type="PROSITE" id="PS00041">
    <property type="entry name" value="HTH_ARAC_FAMILY_1"/>
    <property type="match status" value="1"/>
</dbReference>
<dbReference type="InterPro" id="IPR003313">
    <property type="entry name" value="AraC-bd"/>
</dbReference>
<dbReference type="InterPro" id="IPR014710">
    <property type="entry name" value="RmlC-like_jellyroll"/>
</dbReference>
<dbReference type="InterPro" id="IPR009057">
    <property type="entry name" value="Homeodomain-like_sf"/>
</dbReference>
<evidence type="ECO:0000256" key="1">
    <source>
        <dbReference type="ARBA" id="ARBA00023015"/>
    </source>
</evidence>
<dbReference type="Proteomes" id="UP001203069">
    <property type="component" value="Unassembled WGS sequence"/>
</dbReference>
<sequence length="322" mass="37591">MFKSAVHKKLCDLSDIEIFLFEHPKEAELEFIKKGGRFTIQNKEVMQNDALINMGRHPRFLHVPEHKHDYIEMVYVYQGSLKQRVERSIVTLKEGDIFLLNQNIFHEIFPAGKDDIILNICIKPKFFYYLFSFIDKNNVISQLITSAMYDGYIEGSYLHCSVADNVKVKKIMFDIIEEFYSHSPNSEPKLKMLIGLLFIELLQNQPKLDAYTVTSQDAKLSIKVLSLIDSHFMDINLESIAEITQYPQYRIARVLKEHTGMTFKQLLQEKRLEKAAEMLTNTRATIEEIISTVGYDNASYFYKIFKNKFGVSLNSFRKNHDK</sequence>
<accession>A0ABT0MWP7</accession>
<reference evidence="5 6" key="1">
    <citation type="submission" date="2022-02" db="EMBL/GenBank/DDBJ databases">
        <title>Description of Brenneria tiliae sp. nov. isolated from symptomatic Tilia x moltkei and Tilia x europaea trees in the UK.</title>
        <authorList>
            <person name="Kile H."/>
        </authorList>
    </citation>
    <scope>NUCLEOTIDE SEQUENCE [LARGE SCALE GENOMIC DNA]</scope>
    <source>
        <strain evidence="5 6">MC1SB4.1</strain>
    </source>
</reference>
<evidence type="ECO:0000259" key="4">
    <source>
        <dbReference type="PROSITE" id="PS01124"/>
    </source>
</evidence>
<comment type="caution">
    <text evidence="5">The sequence shown here is derived from an EMBL/GenBank/DDBJ whole genome shotgun (WGS) entry which is preliminary data.</text>
</comment>
<dbReference type="SUPFAM" id="SSF51215">
    <property type="entry name" value="Regulatory protein AraC"/>
    <property type="match status" value="1"/>
</dbReference>
<dbReference type="PROSITE" id="PS01124">
    <property type="entry name" value="HTH_ARAC_FAMILY_2"/>
    <property type="match status" value="1"/>
</dbReference>
<keyword evidence="2" id="KW-0238">DNA-binding</keyword>
<evidence type="ECO:0000313" key="5">
    <source>
        <dbReference type="EMBL" id="MCL2894271.1"/>
    </source>
</evidence>
<organism evidence="5 6">
    <name type="scientific">Brenneria tiliae</name>
    <dbReference type="NCBI Taxonomy" id="2914984"/>
    <lineage>
        <taxon>Bacteria</taxon>
        <taxon>Pseudomonadati</taxon>
        <taxon>Pseudomonadota</taxon>
        <taxon>Gammaproteobacteria</taxon>
        <taxon>Enterobacterales</taxon>
        <taxon>Pectobacteriaceae</taxon>
        <taxon>Brenneria</taxon>
    </lineage>
</organism>
<keyword evidence="6" id="KW-1185">Reference proteome</keyword>
<dbReference type="EMBL" id="JAKPBZ010000113">
    <property type="protein sequence ID" value="MCL2894271.1"/>
    <property type="molecule type" value="Genomic_DNA"/>
</dbReference>
<gene>
    <name evidence="5" type="ORF">MFP26_16410</name>
</gene>
<dbReference type="Gene3D" id="2.60.120.10">
    <property type="entry name" value="Jelly Rolls"/>
    <property type="match status" value="1"/>
</dbReference>
<keyword evidence="1" id="KW-0805">Transcription regulation</keyword>
<dbReference type="SUPFAM" id="SSF46689">
    <property type="entry name" value="Homeodomain-like"/>
    <property type="match status" value="1"/>
</dbReference>
<dbReference type="SMART" id="SM00342">
    <property type="entry name" value="HTH_ARAC"/>
    <property type="match status" value="1"/>
</dbReference>
<keyword evidence="3" id="KW-0804">Transcription</keyword>
<dbReference type="Pfam" id="PF02311">
    <property type="entry name" value="AraC_binding"/>
    <property type="match status" value="1"/>
</dbReference>
<evidence type="ECO:0000256" key="3">
    <source>
        <dbReference type="ARBA" id="ARBA00023163"/>
    </source>
</evidence>
<evidence type="ECO:0000256" key="2">
    <source>
        <dbReference type="ARBA" id="ARBA00023125"/>
    </source>
</evidence>
<proteinExistence type="predicted"/>
<feature type="domain" description="HTH araC/xylS-type" evidence="4">
    <location>
        <begin position="222"/>
        <end position="319"/>
    </location>
</feature>